<comment type="similarity">
    <text evidence="1">Belongs to the mTERF family.</text>
</comment>
<dbReference type="GO" id="GO:0003676">
    <property type="term" value="F:nucleic acid binding"/>
    <property type="evidence" value="ECO:0007669"/>
    <property type="project" value="InterPro"/>
</dbReference>
<dbReference type="Gramene" id="AUR62029758-RA">
    <property type="protein sequence ID" value="AUR62029758-RA:cds"/>
    <property type="gene ID" value="AUR62029758"/>
</dbReference>
<sequence length="103" mass="11192">MAVSMASDASTTTSSCLVFDAFQHLLHQMKQSDIRIIVCHEPLILVSGVSKTLKPKIKLLNDLGLSGSDLVQTVVWNPSMLRQRLGPAIDAFRTILGSDQSVV</sequence>
<evidence type="ECO:0000313" key="5">
    <source>
        <dbReference type="Proteomes" id="UP000596660"/>
    </source>
</evidence>
<dbReference type="InterPro" id="IPR038538">
    <property type="entry name" value="MTERF_sf"/>
</dbReference>
<dbReference type="Pfam" id="PF02536">
    <property type="entry name" value="mTERF"/>
    <property type="match status" value="1"/>
</dbReference>
<reference evidence="4" key="1">
    <citation type="journal article" date="2017" name="Nature">
        <title>The genome of Chenopodium quinoa.</title>
        <authorList>
            <person name="Jarvis D.E."/>
            <person name="Ho Y.S."/>
            <person name="Lightfoot D.J."/>
            <person name="Schmoeckel S.M."/>
            <person name="Li B."/>
            <person name="Borm T.J.A."/>
            <person name="Ohyanagi H."/>
            <person name="Mineta K."/>
            <person name="Michell C.T."/>
            <person name="Saber N."/>
            <person name="Kharbatia N.M."/>
            <person name="Rupper R.R."/>
            <person name="Sharp A.R."/>
            <person name="Dally N."/>
            <person name="Boughton B.A."/>
            <person name="Woo Y.H."/>
            <person name="Gao G."/>
            <person name="Schijlen E.G.W.M."/>
            <person name="Guo X."/>
            <person name="Momin A.A."/>
            <person name="Negrao S."/>
            <person name="Al-Babili S."/>
            <person name="Gehring C."/>
            <person name="Roessner U."/>
            <person name="Jung C."/>
            <person name="Murphy K."/>
            <person name="Arold S.T."/>
            <person name="Gojobori T."/>
            <person name="van der Linden C.G."/>
            <person name="van Loo E.N."/>
            <person name="Jellen E.N."/>
            <person name="Maughan P.J."/>
            <person name="Tester M."/>
        </authorList>
    </citation>
    <scope>NUCLEOTIDE SEQUENCE [LARGE SCALE GENOMIC DNA]</scope>
    <source>
        <strain evidence="4">cv. PI 614886</strain>
    </source>
</reference>
<keyword evidence="5" id="KW-1185">Reference proteome</keyword>
<keyword evidence="3" id="KW-0809">Transit peptide</keyword>
<dbReference type="GO" id="GO:0006353">
    <property type="term" value="P:DNA-templated transcription termination"/>
    <property type="evidence" value="ECO:0007669"/>
    <property type="project" value="UniProtKB-KW"/>
</dbReference>
<keyword evidence="2" id="KW-0805">Transcription regulation</keyword>
<protein>
    <submittedName>
        <fullName evidence="4">Uncharacterized protein</fullName>
    </submittedName>
</protein>
<name>A0A803MI10_CHEQI</name>
<keyword evidence="2" id="KW-0806">Transcription termination</keyword>
<evidence type="ECO:0000256" key="3">
    <source>
        <dbReference type="ARBA" id="ARBA00022946"/>
    </source>
</evidence>
<dbReference type="AlphaFoldDB" id="A0A803MI10"/>
<dbReference type="Proteomes" id="UP000596660">
    <property type="component" value="Unplaced"/>
</dbReference>
<evidence type="ECO:0000256" key="2">
    <source>
        <dbReference type="ARBA" id="ARBA00022472"/>
    </source>
</evidence>
<proteinExistence type="inferred from homology"/>
<keyword evidence="2" id="KW-0804">Transcription</keyword>
<reference evidence="4" key="2">
    <citation type="submission" date="2021-03" db="UniProtKB">
        <authorList>
            <consortium name="EnsemblPlants"/>
        </authorList>
    </citation>
    <scope>IDENTIFICATION</scope>
</reference>
<organism evidence="4 5">
    <name type="scientific">Chenopodium quinoa</name>
    <name type="common">Quinoa</name>
    <dbReference type="NCBI Taxonomy" id="63459"/>
    <lineage>
        <taxon>Eukaryota</taxon>
        <taxon>Viridiplantae</taxon>
        <taxon>Streptophyta</taxon>
        <taxon>Embryophyta</taxon>
        <taxon>Tracheophyta</taxon>
        <taxon>Spermatophyta</taxon>
        <taxon>Magnoliopsida</taxon>
        <taxon>eudicotyledons</taxon>
        <taxon>Gunneridae</taxon>
        <taxon>Pentapetalae</taxon>
        <taxon>Caryophyllales</taxon>
        <taxon>Chenopodiaceae</taxon>
        <taxon>Chenopodioideae</taxon>
        <taxon>Atripliceae</taxon>
        <taxon>Chenopodium</taxon>
    </lineage>
</organism>
<dbReference type="EnsemblPlants" id="AUR62029758-RA">
    <property type="protein sequence ID" value="AUR62029758-RA:cds"/>
    <property type="gene ID" value="AUR62029758"/>
</dbReference>
<dbReference type="InterPro" id="IPR003690">
    <property type="entry name" value="MTERF"/>
</dbReference>
<evidence type="ECO:0000313" key="4">
    <source>
        <dbReference type="EnsemblPlants" id="AUR62029758-RA:cds"/>
    </source>
</evidence>
<accession>A0A803MI10</accession>
<evidence type="ECO:0000256" key="1">
    <source>
        <dbReference type="ARBA" id="ARBA00007692"/>
    </source>
</evidence>
<dbReference type="Gene3D" id="1.25.70.10">
    <property type="entry name" value="Transcription termination factor 3, mitochondrial"/>
    <property type="match status" value="1"/>
</dbReference>